<comment type="caution">
    <text evidence="1">The sequence shown here is derived from an EMBL/GenBank/DDBJ whole genome shotgun (WGS) entry which is preliminary data.</text>
</comment>
<proteinExistence type="predicted"/>
<protein>
    <submittedName>
        <fullName evidence="1">Uncharacterized protein</fullName>
    </submittedName>
</protein>
<dbReference type="EMBL" id="BSPO01000001">
    <property type="protein sequence ID" value="GLS82379.1"/>
    <property type="molecule type" value="Genomic_DNA"/>
</dbReference>
<reference evidence="1 2" key="1">
    <citation type="journal article" date="2014" name="Int. J. Syst. Evol. Microbiol.">
        <title>Complete genome sequence of Corynebacterium casei LMG S-19264T (=DSM 44701T), isolated from a smear-ripened cheese.</title>
        <authorList>
            <consortium name="US DOE Joint Genome Institute (JGI-PGF)"/>
            <person name="Walter F."/>
            <person name="Albersmeier A."/>
            <person name="Kalinowski J."/>
            <person name="Ruckert C."/>
        </authorList>
    </citation>
    <scope>NUCLEOTIDE SEQUENCE [LARGE SCALE GENOMIC DNA]</scope>
    <source>
        <strain evidence="1 2">NBRC 112785</strain>
    </source>
</reference>
<organism evidence="1 2">
    <name type="scientific">Paraferrimonas haliotis</name>
    <dbReference type="NCBI Taxonomy" id="2013866"/>
    <lineage>
        <taxon>Bacteria</taxon>
        <taxon>Pseudomonadati</taxon>
        <taxon>Pseudomonadota</taxon>
        <taxon>Gammaproteobacteria</taxon>
        <taxon>Alteromonadales</taxon>
        <taxon>Ferrimonadaceae</taxon>
        <taxon>Paraferrimonas</taxon>
    </lineage>
</organism>
<dbReference type="AlphaFoldDB" id="A0AA37TJG8"/>
<sequence>MIPLLCCSSILSSDKAGDEIIERVFRIDLILLISTFQENGPEFILSILPST</sequence>
<evidence type="ECO:0000313" key="1">
    <source>
        <dbReference type="EMBL" id="GLS82379.1"/>
    </source>
</evidence>
<name>A0AA37TJG8_9GAMM</name>
<evidence type="ECO:0000313" key="2">
    <source>
        <dbReference type="Proteomes" id="UP001157439"/>
    </source>
</evidence>
<gene>
    <name evidence="1" type="ORF">GCM10007894_03560</name>
</gene>
<keyword evidence="2" id="KW-1185">Reference proteome</keyword>
<accession>A0AA37TJG8</accession>
<dbReference type="Proteomes" id="UP001157439">
    <property type="component" value="Unassembled WGS sequence"/>
</dbReference>